<accession>J7L9Y0</accession>
<evidence type="ECO:0000256" key="1">
    <source>
        <dbReference type="SAM" id="MobiDB-lite"/>
    </source>
</evidence>
<dbReference type="PATRIC" id="fig|1205910.3.peg.1906"/>
<organism evidence="2 3">
    <name type="scientific">Nocardiopsis alba (strain ATCC BAA-2165 / BE74)</name>
    <dbReference type="NCBI Taxonomy" id="1205910"/>
    <lineage>
        <taxon>Bacteria</taxon>
        <taxon>Bacillati</taxon>
        <taxon>Actinomycetota</taxon>
        <taxon>Actinomycetes</taxon>
        <taxon>Streptosporangiales</taxon>
        <taxon>Nocardiopsidaceae</taxon>
        <taxon>Nocardiopsis</taxon>
    </lineage>
</organism>
<sequence length="46" mass="5158">MSGRPHLIMQQVAKHREGCPSRNGGPPCRCEGSRRLEPWRSMTPVA</sequence>
<feature type="region of interest" description="Disordered" evidence="1">
    <location>
        <begin position="13"/>
        <end position="46"/>
    </location>
</feature>
<gene>
    <name evidence="2" type="ordered locus">B005_2017</name>
</gene>
<reference evidence="2 3" key="1">
    <citation type="journal article" date="2012" name="J. Bacteriol.">
        <title>Whole-Genome Sequence of Nocardiopsis alba Strain ATCC BAA-2165, Associated with Honeybees.</title>
        <authorList>
            <person name="Qiao J."/>
            <person name="Chen L."/>
            <person name="Li Y."/>
            <person name="Wang J."/>
            <person name="Zhang W."/>
            <person name="Chen S."/>
        </authorList>
    </citation>
    <scope>NUCLEOTIDE SEQUENCE [LARGE SCALE GENOMIC DNA]</scope>
    <source>
        <strain evidence="3">ATCC BAA-2165 / BE74</strain>
    </source>
</reference>
<dbReference type="STRING" id="1205910.B005_2017"/>
<name>J7L9Y0_NOCAA</name>
<dbReference type="KEGG" id="nal:B005_2017"/>
<protein>
    <submittedName>
        <fullName evidence="2">Uncharacterized protein</fullName>
    </submittedName>
</protein>
<dbReference type="HOGENOM" id="CLU_3186412_0_0_11"/>
<reference evidence="3" key="2">
    <citation type="submission" date="2012-08" db="EMBL/GenBank/DDBJ databases">
        <title>Whole-genome sequence of Nocardiopsis alba strain ATCC BAA-2165 associated with honeybees.</title>
        <authorList>
            <person name="Qiao J."/>
            <person name="Chen L."/>
            <person name="Li Y."/>
            <person name="Wang J."/>
            <person name="Zhang W."/>
            <person name="Chen S."/>
        </authorList>
    </citation>
    <scope>NUCLEOTIDE SEQUENCE [LARGE SCALE GENOMIC DNA]</scope>
    <source>
        <strain evidence="3">ATCC BAA-2165 / BE74</strain>
    </source>
</reference>
<dbReference type="EMBL" id="CP003788">
    <property type="protein sequence ID" value="AFR08230.1"/>
    <property type="molecule type" value="Genomic_DNA"/>
</dbReference>
<evidence type="ECO:0000313" key="2">
    <source>
        <dbReference type="EMBL" id="AFR08230.1"/>
    </source>
</evidence>
<evidence type="ECO:0000313" key="3">
    <source>
        <dbReference type="Proteomes" id="UP000003779"/>
    </source>
</evidence>
<dbReference type="AlphaFoldDB" id="J7L9Y0"/>
<dbReference type="Proteomes" id="UP000003779">
    <property type="component" value="Chromosome"/>
</dbReference>
<proteinExistence type="predicted"/>